<dbReference type="PANTHER" id="PTHR30579:SF2">
    <property type="entry name" value="HTH-TYPE TRANSCRIPTIONAL REGULATOR ARGP"/>
    <property type="match status" value="1"/>
</dbReference>
<dbReference type="InterPro" id="IPR017685">
    <property type="entry name" value="ArgP"/>
</dbReference>
<evidence type="ECO:0000313" key="6">
    <source>
        <dbReference type="EMBL" id="MFD1385091.1"/>
    </source>
</evidence>
<dbReference type="SUPFAM" id="SSF46785">
    <property type="entry name" value="Winged helix' DNA-binding domain"/>
    <property type="match status" value="1"/>
</dbReference>
<evidence type="ECO:0000256" key="2">
    <source>
        <dbReference type="ARBA" id="ARBA00023015"/>
    </source>
</evidence>
<proteinExistence type="inferred from homology"/>
<comment type="similarity">
    <text evidence="1">Belongs to the LysR transcriptional regulatory family.</text>
</comment>
<dbReference type="InterPro" id="IPR036388">
    <property type="entry name" value="WH-like_DNA-bd_sf"/>
</dbReference>
<gene>
    <name evidence="6" type="ORF">ACFQ45_17185</name>
</gene>
<dbReference type="PROSITE" id="PS50931">
    <property type="entry name" value="HTH_LYSR"/>
    <property type="match status" value="1"/>
</dbReference>
<keyword evidence="7" id="KW-1185">Reference proteome</keyword>
<dbReference type="Pfam" id="PF00126">
    <property type="entry name" value="HTH_1"/>
    <property type="match status" value="1"/>
</dbReference>
<accession>A0ABW4B778</accession>
<keyword evidence="3" id="KW-0238">DNA-binding</keyword>
<dbReference type="InterPro" id="IPR005119">
    <property type="entry name" value="LysR_subst-bd"/>
</dbReference>
<dbReference type="InterPro" id="IPR000847">
    <property type="entry name" value="LysR_HTH_N"/>
</dbReference>
<evidence type="ECO:0000256" key="3">
    <source>
        <dbReference type="ARBA" id="ARBA00023125"/>
    </source>
</evidence>
<dbReference type="NCBIfam" id="NF002964">
    <property type="entry name" value="PRK03635.1"/>
    <property type="match status" value="1"/>
</dbReference>
<keyword evidence="4" id="KW-0804">Transcription</keyword>
<reference evidence="7" key="1">
    <citation type="journal article" date="2019" name="Int. J. Syst. Evol. Microbiol.">
        <title>The Global Catalogue of Microorganisms (GCM) 10K type strain sequencing project: providing services to taxonomists for standard genome sequencing and annotation.</title>
        <authorList>
            <consortium name="The Broad Institute Genomics Platform"/>
            <consortium name="The Broad Institute Genome Sequencing Center for Infectious Disease"/>
            <person name="Wu L."/>
            <person name="Ma J."/>
        </authorList>
    </citation>
    <scope>NUCLEOTIDE SEQUENCE [LARGE SCALE GENOMIC DNA]</scope>
    <source>
        <strain evidence="7">JCM 30774</strain>
    </source>
</reference>
<sequence length="301" mass="33383">MSLLHPQLAAFAAVIEEGSFDGAAKRLCVTSSAISQRVKALEDRMGQVLIVRQPPCRPTEAGQLLLRRVKSMQVLEAEAFEAFQLDQGDDVVARRLTIAVNDDSLETWVLPAIAELNRQYGYLFDVVVDDQDHSLDLLRDGTAIGAITSDSKAIQGCDIHLLGTMRYQAIASPEFIKRYFPAGVSREALAKAPMMVFNRKDELQNRFIKSKTHDILSPPTHYLPTSKGFVEAAALGLGWCMVPECMIESDLGSNRVAMLDESNPVDVPLYWQHGAIRSTTLMNLTRIFWDHGQNVLINVAN</sequence>
<dbReference type="InterPro" id="IPR036390">
    <property type="entry name" value="WH_DNA-bd_sf"/>
</dbReference>
<dbReference type="PANTHER" id="PTHR30579">
    <property type="entry name" value="TRANSCRIPTIONAL REGULATOR"/>
    <property type="match status" value="1"/>
</dbReference>
<dbReference type="Proteomes" id="UP001597059">
    <property type="component" value="Unassembled WGS sequence"/>
</dbReference>
<dbReference type="Gene3D" id="1.10.10.10">
    <property type="entry name" value="Winged helix-like DNA-binding domain superfamily/Winged helix DNA-binding domain"/>
    <property type="match status" value="1"/>
</dbReference>
<organism evidence="6 7">
    <name type="scientific">Rhodanobacter aciditrophus</name>
    <dbReference type="NCBI Taxonomy" id="1623218"/>
    <lineage>
        <taxon>Bacteria</taxon>
        <taxon>Pseudomonadati</taxon>
        <taxon>Pseudomonadota</taxon>
        <taxon>Gammaproteobacteria</taxon>
        <taxon>Lysobacterales</taxon>
        <taxon>Rhodanobacteraceae</taxon>
        <taxon>Rhodanobacter</taxon>
    </lineage>
</organism>
<evidence type="ECO:0000256" key="4">
    <source>
        <dbReference type="ARBA" id="ARBA00023163"/>
    </source>
</evidence>
<dbReference type="Gene3D" id="3.40.190.290">
    <property type="match status" value="1"/>
</dbReference>
<protein>
    <submittedName>
        <fullName evidence="6">LysR family transcriptional regulator ArgP</fullName>
    </submittedName>
</protein>
<evidence type="ECO:0000259" key="5">
    <source>
        <dbReference type="PROSITE" id="PS50931"/>
    </source>
</evidence>
<comment type="caution">
    <text evidence="6">The sequence shown here is derived from an EMBL/GenBank/DDBJ whole genome shotgun (WGS) entry which is preliminary data.</text>
</comment>
<dbReference type="InterPro" id="IPR050176">
    <property type="entry name" value="LTTR"/>
</dbReference>
<keyword evidence="2" id="KW-0805">Transcription regulation</keyword>
<evidence type="ECO:0000313" key="7">
    <source>
        <dbReference type="Proteomes" id="UP001597059"/>
    </source>
</evidence>
<dbReference type="SUPFAM" id="SSF53850">
    <property type="entry name" value="Periplasmic binding protein-like II"/>
    <property type="match status" value="1"/>
</dbReference>
<dbReference type="NCBIfam" id="NF009888">
    <property type="entry name" value="PRK13348.1"/>
    <property type="match status" value="1"/>
</dbReference>
<dbReference type="NCBIfam" id="TIGR03298">
    <property type="entry name" value="argP"/>
    <property type="match status" value="1"/>
</dbReference>
<name>A0ABW4B778_9GAMM</name>
<feature type="domain" description="HTH lysR-type" evidence="5">
    <location>
        <begin position="1"/>
        <end position="59"/>
    </location>
</feature>
<dbReference type="Pfam" id="PF03466">
    <property type="entry name" value="LysR_substrate"/>
    <property type="match status" value="1"/>
</dbReference>
<dbReference type="EMBL" id="JBHTMN010000018">
    <property type="protein sequence ID" value="MFD1385091.1"/>
    <property type="molecule type" value="Genomic_DNA"/>
</dbReference>
<evidence type="ECO:0000256" key="1">
    <source>
        <dbReference type="ARBA" id="ARBA00009437"/>
    </source>
</evidence>
<dbReference type="RefSeq" id="WP_377369923.1">
    <property type="nucleotide sequence ID" value="NZ_JBHTMN010000018.1"/>
</dbReference>